<proteinExistence type="predicted"/>
<dbReference type="InterPro" id="IPR016156">
    <property type="entry name" value="FAD/NAD-linked_Rdtase_dimer_sf"/>
</dbReference>
<gene>
    <name evidence="7" type="ORF">Zmor_008938</name>
</gene>
<reference evidence="7" key="1">
    <citation type="journal article" date="2023" name="G3 (Bethesda)">
        <title>Whole genome assemblies of Zophobas morio and Tenebrio molitor.</title>
        <authorList>
            <person name="Kaur S."/>
            <person name="Stinson S.A."/>
            <person name="diCenzo G.C."/>
        </authorList>
    </citation>
    <scope>NUCLEOTIDE SEQUENCE</scope>
    <source>
        <strain evidence="7">QUZm001</strain>
    </source>
</reference>
<keyword evidence="2" id="KW-0285">Flavoprotein</keyword>
<evidence type="ECO:0000256" key="2">
    <source>
        <dbReference type="ARBA" id="ARBA00022630"/>
    </source>
</evidence>
<dbReference type="Gene3D" id="3.30.390.30">
    <property type="match status" value="1"/>
</dbReference>
<keyword evidence="4" id="KW-0560">Oxidoreductase</keyword>
<comment type="caution">
    <text evidence="7">The sequence shown here is derived from an EMBL/GenBank/DDBJ whole genome shotgun (WGS) entry which is preliminary data.</text>
</comment>
<dbReference type="PRINTS" id="PR00411">
    <property type="entry name" value="PNDRDTASEI"/>
</dbReference>
<evidence type="ECO:0000256" key="5">
    <source>
        <dbReference type="ARBA" id="ARBA00023284"/>
    </source>
</evidence>
<evidence type="ECO:0000313" key="8">
    <source>
        <dbReference type="Proteomes" id="UP001168821"/>
    </source>
</evidence>
<evidence type="ECO:0000256" key="4">
    <source>
        <dbReference type="ARBA" id="ARBA00023002"/>
    </source>
</evidence>
<dbReference type="PRINTS" id="PR00368">
    <property type="entry name" value="FADPNR"/>
</dbReference>
<keyword evidence="8" id="KW-1185">Reference proteome</keyword>
<name>A0AA38HJH3_9CUCU</name>
<dbReference type="PANTHER" id="PTHR43429:SF1">
    <property type="entry name" value="NAD(P)H SULFUR OXIDOREDUCTASE (COA-DEPENDENT)"/>
    <property type="match status" value="1"/>
</dbReference>
<evidence type="ECO:0000256" key="3">
    <source>
        <dbReference type="ARBA" id="ARBA00022827"/>
    </source>
</evidence>
<organism evidence="7 8">
    <name type="scientific">Zophobas morio</name>
    <dbReference type="NCBI Taxonomy" id="2755281"/>
    <lineage>
        <taxon>Eukaryota</taxon>
        <taxon>Metazoa</taxon>
        <taxon>Ecdysozoa</taxon>
        <taxon>Arthropoda</taxon>
        <taxon>Hexapoda</taxon>
        <taxon>Insecta</taxon>
        <taxon>Pterygota</taxon>
        <taxon>Neoptera</taxon>
        <taxon>Endopterygota</taxon>
        <taxon>Coleoptera</taxon>
        <taxon>Polyphaga</taxon>
        <taxon>Cucujiformia</taxon>
        <taxon>Tenebrionidae</taxon>
        <taxon>Zophobas</taxon>
    </lineage>
</organism>
<dbReference type="Gene3D" id="3.50.50.60">
    <property type="entry name" value="FAD/NAD(P)-binding domain"/>
    <property type="match status" value="2"/>
</dbReference>
<evidence type="ECO:0000259" key="6">
    <source>
        <dbReference type="Pfam" id="PF07992"/>
    </source>
</evidence>
<evidence type="ECO:0000256" key="1">
    <source>
        <dbReference type="ARBA" id="ARBA00001974"/>
    </source>
</evidence>
<dbReference type="Proteomes" id="UP001168821">
    <property type="component" value="Unassembled WGS sequence"/>
</dbReference>
<dbReference type="SUPFAM" id="SSF51905">
    <property type="entry name" value="FAD/NAD(P)-binding domain"/>
    <property type="match status" value="1"/>
</dbReference>
<sequence>MPPIPGIDLENVQICKNYYHAEKIKAANDNKDIKDVVIVGAGYIGVELVDAFNSAGKNVTLIDVADRIMPNYFDKEATEIVEKRMKDAGVKIALSQKVTEFKGENGKLKSIVTDKGTYEADYCVFSVGIAAQSSMLKGVVDLNERNVIITNDYMQTSNPDIYAIGDCAEIKSVITGQNAQIALATTAVRTGIIAAINVIKNNTLPQMGFTGANAISVFDYHMASAGYSAEACKRFGIDFEQVYFSDNDRPEFMSSYKNVNLRVI</sequence>
<protein>
    <recommendedName>
        <fullName evidence="6">FAD/NAD(P)-binding domain-containing protein</fullName>
    </recommendedName>
</protein>
<keyword evidence="5" id="KW-0676">Redox-active center</keyword>
<dbReference type="EMBL" id="JALNTZ010002594">
    <property type="protein sequence ID" value="KAJ3616922.1"/>
    <property type="molecule type" value="Genomic_DNA"/>
</dbReference>
<dbReference type="InterPro" id="IPR023753">
    <property type="entry name" value="FAD/NAD-binding_dom"/>
</dbReference>
<comment type="cofactor">
    <cofactor evidence="1">
        <name>FAD</name>
        <dbReference type="ChEBI" id="CHEBI:57692"/>
    </cofactor>
</comment>
<dbReference type="SUPFAM" id="SSF55424">
    <property type="entry name" value="FAD/NAD-linked reductases, dimerisation (C-terminal) domain"/>
    <property type="match status" value="1"/>
</dbReference>
<feature type="domain" description="FAD/NAD(P)-binding" evidence="6">
    <location>
        <begin position="2"/>
        <end position="191"/>
    </location>
</feature>
<dbReference type="PANTHER" id="PTHR43429">
    <property type="entry name" value="PYRIDINE NUCLEOTIDE-DISULFIDE OXIDOREDUCTASE DOMAIN-CONTAINING"/>
    <property type="match status" value="1"/>
</dbReference>
<dbReference type="InterPro" id="IPR050260">
    <property type="entry name" value="FAD-bd_OxRdtase"/>
</dbReference>
<accession>A0AA38HJH3</accession>
<dbReference type="AlphaFoldDB" id="A0AA38HJH3"/>
<dbReference type="InterPro" id="IPR036188">
    <property type="entry name" value="FAD/NAD-bd_sf"/>
</dbReference>
<keyword evidence="3" id="KW-0274">FAD</keyword>
<dbReference type="Pfam" id="PF07992">
    <property type="entry name" value="Pyr_redox_2"/>
    <property type="match status" value="1"/>
</dbReference>
<dbReference type="GO" id="GO:0016491">
    <property type="term" value="F:oxidoreductase activity"/>
    <property type="evidence" value="ECO:0007669"/>
    <property type="project" value="UniProtKB-KW"/>
</dbReference>
<evidence type="ECO:0000313" key="7">
    <source>
        <dbReference type="EMBL" id="KAJ3616922.1"/>
    </source>
</evidence>